<dbReference type="NCBIfam" id="TIGR00613">
    <property type="entry name" value="reco"/>
    <property type="match status" value="1"/>
</dbReference>
<dbReference type="GO" id="GO:0006310">
    <property type="term" value="P:DNA recombination"/>
    <property type="evidence" value="ECO:0007669"/>
    <property type="project" value="UniProtKB-UniRule"/>
</dbReference>
<keyword evidence="3 7" id="KW-0227">DNA damage</keyword>
<dbReference type="Pfam" id="PF02565">
    <property type="entry name" value="RecO_C"/>
    <property type="match status" value="1"/>
</dbReference>
<dbReference type="Gene3D" id="2.40.50.140">
    <property type="entry name" value="Nucleic acid-binding proteins"/>
    <property type="match status" value="1"/>
</dbReference>
<dbReference type="PANTHER" id="PTHR33991:SF1">
    <property type="entry name" value="DNA REPAIR PROTEIN RECO"/>
    <property type="match status" value="1"/>
</dbReference>
<accession>A0AA43XM27</accession>
<dbReference type="SUPFAM" id="SSF57863">
    <property type="entry name" value="ArfGap/RecO-like zinc finger"/>
    <property type="match status" value="1"/>
</dbReference>
<dbReference type="EMBL" id="SUMG01000021">
    <property type="protein sequence ID" value="NBG89318.1"/>
    <property type="molecule type" value="Genomic_DNA"/>
</dbReference>
<evidence type="ECO:0000256" key="5">
    <source>
        <dbReference type="ARBA" id="ARBA00023204"/>
    </source>
</evidence>
<dbReference type="RefSeq" id="WP_160722861.1">
    <property type="nucleotide sequence ID" value="NZ_SUMG01000021.1"/>
</dbReference>
<dbReference type="GO" id="GO:0043590">
    <property type="term" value="C:bacterial nucleoid"/>
    <property type="evidence" value="ECO:0007669"/>
    <property type="project" value="TreeGrafter"/>
</dbReference>
<dbReference type="SUPFAM" id="SSF50249">
    <property type="entry name" value="Nucleic acid-binding proteins"/>
    <property type="match status" value="1"/>
</dbReference>
<dbReference type="HAMAP" id="MF_00201">
    <property type="entry name" value="RecO"/>
    <property type="match status" value="1"/>
</dbReference>
<name>A0AA43XM27_9CLOT</name>
<evidence type="ECO:0000256" key="3">
    <source>
        <dbReference type="ARBA" id="ARBA00022763"/>
    </source>
</evidence>
<evidence type="ECO:0000256" key="7">
    <source>
        <dbReference type="HAMAP-Rule" id="MF_00201"/>
    </source>
</evidence>
<keyword evidence="4 7" id="KW-0233">DNA recombination</keyword>
<evidence type="ECO:0000256" key="1">
    <source>
        <dbReference type="ARBA" id="ARBA00007452"/>
    </source>
</evidence>
<comment type="caution">
    <text evidence="9">The sequence shown here is derived from an EMBL/GenBank/DDBJ whole genome shotgun (WGS) entry which is preliminary data.</text>
</comment>
<keyword evidence="5 7" id="KW-0234">DNA repair</keyword>
<dbReference type="AlphaFoldDB" id="A0AA43XM27"/>
<reference evidence="9 10" key="1">
    <citation type="submission" date="2019-04" db="EMBL/GenBank/DDBJ databases">
        <title>Isachenkonia alkalipeptolytica gen. nov. sp. nov. a new anaerobic, alkiliphilic organothrophic bacterium capable to reduce synthesized ferrihydrite isolated from a soda lake.</title>
        <authorList>
            <person name="Toshchakov S.V."/>
            <person name="Zavarzina D.G."/>
            <person name="Zhilina T.N."/>
            <person name="Kostrikina N.A."/>
            <person name="Kublanov I.V."/>
        </authorList>
    </citation>
    <scope>NUCLEOTIDE SEQUENCE [LARGE SCALE GENOMIC DNA]</scope>
    <source>
        <strain evidence="9 10">Z-1701</strain>
    </source>
</reference>
<evidence type="ECO:0000256" key="6">
    <source>
        <dbReference type="ARBA" id="ARBA00033409"/>
    </source>
</evidence>
<dbReference type="GO" id="GO:0006302">
    <property type="term" value="P:double-strand break repair"/>
    <property type="evidence" value="ECO:0007669"/>
    <property type="project" value="TreeGrafter"/>
</dbReference>
<evidence type="ECO:0000259" key="8">
    <source>
        <dbReference type="Pfam" id="PF11967"/>
    </source>
</evidence>
<proteinExistence type="inferred from homology"/>
<feature type="domain" description="DNA replication/recombination mediator RecO N-terminal" evidence="8">
    <location>
        <begin position="1"/>
        <end position="77"/>
    </location>
</feature>
<comment type="similarity">
    <text evidence="1 7">Belongs to the RecO family.</text>
</comment>
<dbReference type="InterPro" id="IPR012340">
    <property type="entry name" value="NA-bd_OB-fold"/>
</dbReference>
<dbReference type="Pfam" id="PF11967">
    <property type="entry name" value="RecO_N"/>
    <property type="match status" value="1"/>
</dbReference>
<dbReference type="PANTHER" id="PTHR33991">
    <property type="entry name" value="DNA REPAIR PROTEIN RECO"/>
    <property type="match status" value="1"/>
</dbReference>
<sequence>MLVKTEGIVLKNMKYKENDGILTVFARKLGKVSVMARGARSSKSKHLAGAQPLCYSDFVLYKGKSMYTLNHVDPIHNHYKLREDLDSLSAASFFIELVDTVTIEGQSNNRLFNLFEESLGALERKEGELSLHILRFLLQFLKFSGYEPYLKSCNQCGTGSSFRWVLNMEEGGLLCEDCQSEGRGLAKPLSKKGIRLANFLMVIDIEDLKELKVHPKLIMELESVLKQYMMIHLDKTNFKSLDFLSKIRRDY</sequence>
<comment type="function">
    <text evidence="7">Involved in DNA repair and RecF pathway recombination.</text>
</comment>
<evidence type="ECO:0000313" key="9">
    <source>
        <dbReference type="EMBL" id="NBG89318.1"/>
    </source>
</evidence>
<evidence type="ECO:0000256" key="2">
    <source>
        <dbReference type="ARBA" id="ARBA00021310"/>
    </source>
</evidence>
<dbReference type="InterPro" id="IPR037278">
    <property type="entry name" value="ARFGAP/RecO"/>
</dbReference>
<keyword evidence="10" id="KW-1185">Reference proteome</keyword>
<gene>
    <name evidence="7 9" type="primary">recO</name>
    <name evidence="9" type="ORF">ISALK_12535</name>
</gene>
<dbReference type="InterPro" id="IPR003717">
    <property type="entry name" value="RecO"/>
</dbReference>
<dbReference type="Proteomes" id="UP000449710">
    <property type="component" value="Unassembled WGS sequence"/>
</dbReference>
<dbReference type="Gene3D" id="1.20.1440.120">
    <property type="entry name" value="Recombination protein O, C-terminal domain"/>
    <property type="match status" value="1"/>
</dbReference>
<dbReference type="InterPro" id="IPR042242">
    <property type="entry name" value="RecO_C"/>
</dbReference>
<evidence type="ECO:0000313" key="10">
    <source>
        <dbReference type="Proteomes" id="UP000449710"/>
    </source>
</evidence>
<evidence type="ECO:0000256" key="4">
    <source>
        <dbReference type="ARBA" id="ARBA00023172"/>
    </source>
</evidence>
<protein>
    <recommendedName>
        <fullName evidence="2 7">DNA repair protein RecO</fullName>
    </recommendedName>
    <alternativeName>
        <fullName evidence="6 7">Recombination protein O</fullName>
    </alternativeName>
</protein>
<dbReference type="InterPro" id="IPR022572">
    <property type="entry name" value="DNA_rep/recomb_RecO_N"/>
</dbReference>
<organism evidence="9 10">
    <name type="scientific">Isachenkonia alkalipeptolytica</name>
    <dbReference type="NCBI Taxonomy" id="2565777"/>
    <lineage>
        <taxon>Bacteria</taxon>
        <taxon>Bacillati</taxon>
        <taxon>Bacillota</taxon>
        <taxon>Clostridia</taxon>
        <taxon>Eubacteriales</taxon>
        <taxon>Clostridiaceae</taxon>
        <taxon>Isachenkonia</taxon>
    </lineage>
</organism>